<feature type="non-terminal residue" evidence="1">
    <location>
        <position position="135"/>
    </location>
</feature>
<organism evidence="1 2">
    <name type="scientific">Immersiella caudata</name>
    <dbReference type="NCBI Taxonomy" id="314043"/>
    <lineage>
        <taxon>Eukaryota</taxon>
        <taxon>Fungi</taxon>
        <taxon>Dikarya</taxon>
        <taxon>Ascomycota</taxon>
        <taxon>Pezizomycotina</taxon>
        <taxon>Sordariomycetes</taxon>
        <taxon>Sordariomycetidae</taxon>
        <taxon>Sordariales</taxon>
        <taxon>Lasiosphaeriaceae</taxon>
        <taxon>Immersiella</taxon>
    </lineage>
</organism>
<protein>
    <recommendedName>
        <fullName evidence="3">SnoaL-like domain-containing protein</fullName>
    </recommendedName>
</protein>
<proteinExistence type="predicted"/>
<dbReference type="SUPFAM" id="SSF54427">
    <property type="entry name" value="NTF2-like"/>
    <property type="match status" value="1"/>
</dbReference>
<dbReference type="PANTHER" id="PTHR39598">
    <property type="entry name" value="AUSTINOL SYNTHESIS PROTEIN F-RELATED"/>
    <property type="match status" value="1"/>
</dbReference>
<keyword evidence="2" id="KW-1185">Reference proteome</keyword>
<evidence type="ECO:0008006" key="3">
    <source>
        <dbReference type="Google" id="ProtNLM"/>
    </source>
</evidence>
<feature type="non-terminal residue" evidence="1">
    <location>
        <position position="1"/>
    </location>
</feature>
<dbReference type="InterPro" id="IPR050977">
    <property type="entry name" value="Fungal_Meroterpenoid_Isomerase"/>
</dbReference>
<evidence type="ECO:0000313" key="1">
    <source>
        <dbReference type="EMBL" id="KAK0617635.1"/>
    </source>
</evidence>
<dbReference type="InterPro" id="IPR032710">
    <property type="entry name" value="NTF2-like_dom_sf"/>
</dbReference>
<comment type="caution">
    <text evidence="1">The sequence shown here is derived from an EMBL/GenBank/DDBJ whole genome shotgun (WGS) entry which is preliminary data.</text>
</comment>
<dbReference type="EMBL" id="JAULSU010000005">
    <property type="protein sequence ID" value="KAK0617635.1"/>
    <property type="molecule type" value="Genomic_DNA"/>
</dbReference>
<dbReference type="PANTHER" id="PTHR39598:SF1">
    <property type="entry name" value="AUSTINOID BIOSYNTHESIS CLUSTERS PROTEIN F-RELATED"/>
    <property type="match status" value="1"/>
</dbReference>
<sequence length="135" mass="15361">SSIRSSTIRALLAGYSSLSVPQILHPLSKSFTHQVLPSSLGMPVRNRDSFAVHAKGIFSVFDTFRMVPESMYEDTERNVVVIHARMEGILANNRGWWESECVMFVRLSEDGRKVEGIWEFVDSLKAVEMRRKFAP</sequence>
<reference evidence="1" key="1">
    <citation type="submission" date="2023-06" db="EMBL/GenBank/DDBJ databases">
        <title>Genome-scale phylogeny and comparative genomics of the fungal order Sordariales.</title>
        <authorList>
            <consortium name="Lawrence Berkeley National Laboratory"/>
            <person name="Hensen N."/>
            <person name="Bonometti L."/>
            <person name="Westerberg I."/>
            <person name="Brannstrom I.O."/>
            <person name="Guillou S."/>
            <person name="Cros-Aarteil S."/>
            <person name="Calhoun S."/>
            <person name="Haridas S."/>
            <person name="Kuo A."/>
            <person name="Mondo S."/>
            <person name="Pangilinan J."/>
            <person name="Riley R."/>
            <person name="Labutti K."/>
            <person name="Andreopoulos B."/>
            <person name="Lipzen A."/>
            <person name="Chen C."/>
            <person name="Yanf M."/>
            <person name="Daum C."/>
            <person name="Ng V."/>
            <person name="Clum A."/>
            <person name="Steindorff A."/>
            <person name="Ohm R."/>
            <person name="Martin F."/>
            <person name="Silar P."/>
            <person name="Natvig D."/>
            <person name="Lalanne C."/>
            <person name="Gautier V."/>
            <person name="Ament-Velasquez S.L."/>
            <person name="Kruys A."/>
            <person name="Hutchinson M.I."/>
            <person name="Powell A.J."/>
            <person name="Barry K."/>
            <person name="Miller A.N."/>
            <person name="Grigoriev I.V."/>
            <person name="Debuchy R."/>
            <person name="Gladieux P."/>
            <person name="Thoren M.H."/>
            <person name="Johannesson H."/>
        </authorList>
    </citation>
    <scope>NUCLEOTIDE SEQUENCE</scope>
    <source>
        <strain evidence="1">CBS 606.72</strain>
    </source>
</reference>
<dbReference type="AlphaFoldDB" id="A0AA39WLJ1"/>
<accession>A0AA39WLJ1</accession>
<gene>
    <name evidence="1" type="ORF">B0T14DRAFT_393656</name>
</gene>
<dbReference type="Proteomes" id="UP001175000">
    <property type="component" value="Unassembled WGS sequence"/>
</dbReference>
<name>A0AA39WLJ1_9PEZI</name>
<evidence type="ECO:0000313" key="2">
    <source>
        <dbReference type="Proteomes" id="UP001175000"/>
    </source>
</evidence>
<dbReference type="Gene3D" id="3.10.450.50">
    <property type="match status" value="1"/>
</dbReference>